<evidence type="ECO:0000256" key="1">
    <source>
        <dbReference type="ARBA" id="ARBA00007613"/>
    </source>
</evidence>
<protein>
    <submittedName>
        <fullName evidence="3">NodT family efflux transporter outer membrane factor (OMF) lipoprotein</fullName>
    </submittedName>
</protein>
<dbReference type="Gene3D" id="2.20.200.10">
    <property type="entry name" value="Outer membrane efflux proteins (OEP)"/>
    <property type="match status" value="1"/>
</dbReference>
<dbReference type="GO" id="GO:0015562">
    <property type="term" value="F:efflux transmembrane transporter activity"/>
    <property type="evidence" value="ECO:0007669"/>
    <property type="project" value="InterPro"/>
</dbReference>
<keyword evidence="2 3" id="KW-0449">Lipoprotein</keyword>
<comment type="subcellular location">
    <subcellularLocation>
        <location evidence="2">Cell membrane</location>
        <topology evidence="2">Lipid-anchor</topology>
    </subcellularLocation>
</comment>
<dbReference type="PROSITE" id="PS51257">
    <property type="entry name" value="PROKAR_LIPOPROTEIN"/>
    <property type="match status" value="1"/>
</dbReference>
<keyword evidence="2" id="KW-0472">Membrane</keyword>
<comment type="caution">
    <text evidence="3">The sequence shown here is derived from an EMBL/GenBank/DDBJ whole genome shotgun (WGS) entry which is preliminary data.</text>
</comment>
<dbReference type="PANTHER" id="PTHR30203:SF30">
    <property type="entry name" value="OUTER MEMBRANE PROTEIN-RELATED"/>
    <property type="match status" value="1"/>
</dbReference>
<keyword evidence="2" id="KW-0564">Palmitate</keyword>
<dbReference type="PANTHER" id="PTHR30203">
    <property type="entry name" value="OUTER MEMBRANE CATION EFFLUX PROTEIN"/>
    <property type="match status" value="1"/>
</dbReference>
<reference evidence="3 4" key="1">
    <citation type="submission" date="2019-03" db="EMBL/GenBank/DDBJ databases">
        <title>Genomic Encyclopedia of Type Strains, Phase III (KMG-III): the genomes of soil and plant-associated and newly described type strains.</title>
        <authorList>
            <person name="Whitman W."/>
        </authorList>
    </citation>
    <scope>NUCLEOTIDE SEQUENCE [LARGE SCALE GENOMIC DNA]</scope>
    <source>
        <strain evidence="3 4">LMG 29544</strain>
    </source>
</reference>
<dbReference type="Gene3D" id="1.20.1600.10">
    <property type="entry name" value="Outer membrane efflux proteins (OEP)"/>
    <property type="match status" value="1"/>
</dbReference>
<dbReference type="InterPro" id="IPR003423">
    <property type="entry name" value="OMP_efflux"/>
</dbReference>
<keyword evidence="2" id="KW-0812">Transmembrane</keyword>
<dbReference type="EMBL" id="SORE01000008">
    <property type="protein sequence ID" value="TDY50985.1"/>
    <property type="molecule type" value="Genomic_DNA"/>
</dbReference>
<evidence type="ECO:0000256" key="2">
    <source>
        <dbReference type="RuleBase" id="RU362097"/>
    </source>
</evidence>
<proteinExistence type="inferred from homology"/>
<dbReference type="InterPro" id="IPR010131">
    <property type="entry name" value="MdtP/NodT-like"/>
</dbReference>
<dbReference type="NCBIfam" id="TIGR01845">
    <property type="entry name" value="outer_NodT"/>
    <property type="match status" value="1"/>
</dbReference>
<dbReference type="GO" id="GO:0005886">
    <property type="term" value="C:plasma membrane"/>
    <property type="evidence" value="ECO:0007669"/>
    <property type="project" value="UniProtKB-SubCell"/>
</dbReference>
<sequence>MRDAYASWHALRILAPVVGLMMSGCVAVGPDYVIPDAKMEQSWLGTLDTQERSRSCSLLWWESFGDPVLVDLVKHARENSPTLESAAVRIAQAAAQLAGSASTEYLQSGKLSAGGKQIHHTKIGPFPEGTQQSAFGQGTASWEIDFWGKYRRQIEADRANVHATEAAYDDALVSLTGQVASTYIDLRVSEARLSIARQNTELQRSEAAIASAQHQLGETSELAAAQAATLLAQTESQIPPLERMRAQDRDQLALLIGTTPTEIDGIVKATGVVPVPPHAIDAGIPRDLLRRRPDVRQAAFDAAQQSALIGVTKAQLYPSFSLSGIFDVSSGYSHATDPFALGSAGFSVLAGTLTLPVFNRGQLTSQVRVQDAQFESAVLNYRNVVLQAQQEVEDGLAGFSSTSDALRPLQRAVLTATRALELATRQYSAGEVAYQSVLDSQRSLSQDKDSLAQGQGALAQAAVSLYRALGGGWERTVDDIPISEEIRTSMSARTSWGGLLDKTHEAALAR</sequence>
<dbReference type="AlphaFoldDB" id="A0A4R8LVW4"/>
<evidence type="ECO:0000313" key="3">
    <source>
        <dbReference type="EMBL" id="TDY50985.1"/>
    </source>
</evidence>
<dbReference type="SUPFAM" id="SSF56954">
    <property type="entry name" value="Outer membrane efflux proteins (OEP)"/>
    <property type="match status" value="1"/>
</dbReference>
<comment type="similarity">
    <text evidence="1 2">Belongs to the outer membrane factor (OMF) (TC 1.B.17) family.</text>
</comment>
<keyword evidence="2" id="KW-1134">Transmembrane beta strand</keyword>
<organism evidence="3 4">
    <name type="scientific">Paraburkholderia rhizosphaerae</name>
    <dbReference type="NCBI Taxonomy" id="480658"/>
    <lineage>
        <taxon>Bacteria</taxon>
        <taxon>Pseudomonadati</taxon>
        <taxon>Pseudomonadota</taxon>
        <taxon>Betaproteobacteria</taxon>
        <taxon>Burkholderiales</taxon>
        <taxon>Burkholderiaceae</taxon>
        <taxon>Paraburkholderia</taxon>
    </lineage>
</organism>
<name>A0A4R8LVW4_9BURK</name>
<gene>
    <name evidence="3" type="ORF">BX592_108222</name>
</gene>
<accession>A0A4R8LVW4</accession>
<keyword evidence="4" id="KW-1185">Reference proteome</keyword>
<evidence type="ECO:0000313" key="4">
    <source>
        <dbReference type="Proteomes" id="UP000295509"/>
    </source>
</evidence>
<dbReference type="Pfam" id="PF02321">
    <property type="entry name" value="OEP"/>
    <property type="match status" value="2"/>
</dbReference>
<dbReference type="Proteomes" id="UP000295509">
    <property type="component" value="Unassembled WGS sequence"/>
</dbReference>